<feature type="signal peptide" evidence="1">
    <location>
        <begin position="1"/>
        <end position="15"/>
    </location>
</feature>
<evidence type="ECO:0000313" key="3">
    <source>
        <dbReference type="Proteomes" id="UP000282876"/>
    </source>
</evidence>
<reference evidence="2 3" key="1">
    <citation type="submission" date="2018-10" db="EMBL/GenBank/DDBJ databases">
        <title>Draft genome sequence of the microsporidian Tubulinosema ratisbonensis.</title>
        <authorList>
            <person name="Polonais V."/>
            <person name="Peyretaillade E."/>
            <person name="Niehus S."/>
            <person name="Wawrzyniak I."/>
            <person name="Franchet A."/>
            <person name="Gaspin C."/>
            <person name="Reichstadt M."/>
            <person name="Belser C."/>
            <person name="Labadie K."/>
            <person name="Delbac F."/>
            <person name="Ferrandon D."/>
        </authorList>
    </citation>
    <scope>NUCLEOTIDE SEQUENCE [LARGE SCALE GENOMIC DNA]</scope>
    <source>
        <strain evidence="2 3">Franzen</strain>
    </source>
</reference>
<gene>
    <name evidence="2" type="ORF">TUBRATIS_14440</name>
</gene>
<protein>
    <submittedName>
        <fullName evidence="2">Uncharacterized protein</fullName>
    </submittedName>
</protein>
<dbReference type="VEuPathDB" id="MicrosporidiaDB:TUBRATIS_14440"/>
<feature type="chain" id="PRO_5019480472" evidence="1">
    <location>
        <begin position="16"/>
        <end position="301"/>
    </location>
</feature>
<evidence type="ECO:0000256" key="1">
    <source>
        <dbReference type="SAM" id="SignalP"/>
    </source>
</evidence>
<evidence type="ECO:0000313" key="2">
    <source>
        <dbReference type="EMBL" id="RVD92064.1"/>
    </source>
</evidence>
<comment type="caution">
    <text evidence="2">The sequence shown here is derived from an EMBL/GenBank/DDBJ whole genome shotgun (WGS) entry which is preliminary data.</text>
</comment>
<organism evidence="2 3">
    <name type="scientific">Tubulinosema ratisbonensis</name>
    <dbReference type="NCBI Taxonomy" id="291195"/>
    <lineage>
        <taxon>Eukaryota</taxon>
        <taxon>Fungi</taxon>
        <taxon>Fungi incertae sedis</taxon>
        <taxon>Microsporidia</taxon>
        <taxon>Tubulinosematoidea</taxon>
        <taxon>Tubulinosematidae</taxon>
        <taxon>Tubulinosema</taxon>
    </lineage>
</organism>
<dbReference type="AlphaFoldDB" id="A0A437ALS0"/>
<name>A0A437ALS0_9MICR</name>
<sequence>MILLFLISSVHNSSSDLIPKGNFNLAKHNFGYKLFATLNAAQTGFKESFIAAQMLSFSCRFFHDATSSLYEAHKNSPEFSDLMHLKASLESLRLHFHELLRNPHRLSVSIDILKNQLLLIQIKIVENSFLKEVTIIFFFYDSLLYNFMDYLQVTESAAKLEVKYAACVQCLNFSLYKINMAELIDFSLYGKALLKELQKEKEVYFCINRYVSSLSDLFFFANQPEDQNVLAFFKLLIGHSLKKIHEEESEMMPQQPTYGKRILLGRSSLFLNRNRKAFLKKQQAGYLNYKKRLLTSILVRL</sequence>
<dbReference type="EMBL" id="RCSS01000323">
    <property type="protein sequence ID" value="RVD92064.1"/>
    <property type="molecule type" value="Genomic_DNA"/>
</dbReference>
<keyword evidence="3" id="KW-1185">Reference proteome</keyword>
<dbReference type="Proteomes" id="UP000282876">
    <property type="component" value="Unassembled WGS sequence"/>
</dbReference>
<proteinExistence type="predicted"/>
<accession>A0A437ALS0</accession>
<keyword evidence="1" id="KW-0732">Signal</keyword>